<sequence length="90" mass="10164">MYEYYVDDSLAKVTAPGITTSFTYNGGSKVSTIKGVNINGATVIDYQYGYTDTEQIAQVTERGRLRKVYVCSKRLSGNSRNKRYKVEIYV</sequence>
<evidence type="ECO:0000313" key="1">
    <source>
        <dbReference type="EMBL" id="KFZ32319.1"/>
    </source>
</evidence>
<gene>
    <name evidence="1" type="ORF">JS44_11575</name>
</gene>
<dbReference type="EMBL" id="JPZO01000078">
    <property type="protein sequence ID" value="KFZ32319.1"/>
    <property type="molecule type" value="Genomic_DNA"/>
</dbReference>
<reference evidence="1" key="1">
    <citation type="submission" date="2014-08" db="EMBL/GenBank/DDBJ databases">
        <title>Fullgenome sequencing of Anoxybacillus sp.25 isolate from Garga hot-spring Russia.</title>
        <authorList>
            <person name="Rozanov A.S."/>
            <person name="Kotenko A.V."/>
            <person name="Malup T.K."/>
            <person name="Peltek S.E."/>
        </authorList>
    </citation>
    <scope>NUCLEOTIDE SEQUENCE [LARGE SCALE GENOMIC DNA]</scope>
    <source>
        <strain evidence="1">25</strain>
    </source>
</reference>
<proteinExistence type="predicted"/>
<accession>A0A094J2Q0</accession>
<name>A0A094J2Q0_9BACL</name>
<organism evidence="1">
    <name type="scientific">Anoxybacillus flavithermus</name>
    <dbReference type="NCBI Taxonomy" id="33934"/>
    <lineage>
        <taxon>Bacteria</taxon>
        <taxon>Bacillati</taxon>
        <taxon>Bacillota</taxon>
        <taxon>Bacilli</taxon>
        <taxon>Bacillales</taxon>
        <taxon>Anoxybacillaceae</taxon>
        <taxon>Anoxybacillus</taxon>
    </lineage>
</organism>
<dbReference type="AlphaFoldDB" id="A0A094J2Q0"/>
<protein>
    <submittedName>
        <fullName evidence="1">Uncharacterized protein</fullName>
    </submittedName>
</protein>
<comment type="caution">
    <text evidence="1">The sequence shown here is derived from an EMBL/GenBank/DDBJ whole genome shotgun (WGS) entry which is preliminary data.</text>
</comment>